<accession>A0ABX7V741</accession>
<dbReference type="SUPFAM" id="SSF46785">
    <property type="entry name" value="Winged helix' DNA-binding domain"/>
    <property type="match status" value="1"/>
</dbReference>
<evidence type="ECO:0000256" key="4">
    <source>
        <dbReference type="ARBA" id="ARBA00023163"/>
    </source>
</evidence>
<dbReference type="Pfam" id="PF01628">
    <property type="entry name" value="HrcA"/>
    <property type="match status" value="1"/>
</dbReference>
<keyword evidence="3 5" id="KW-0346">Stress response</keyword>
<dbReference type="InterPro" id="IPR029016">
    <property type="entry name" value="GAF-like_dom_sf"/>
</dbReference>
<dbReference type="InterPro" id="IPR023120">
    <property type="entry name" value="WHTH_transcript_rep_HrcA_IDD"/>
</dbReference>
<evidence type="ECO:0000256" key="2">
    <source>
        <dbReference type="ARBA" id="ARBA00023015"/>
    </source>
</evidence>
<evidence type="ECO:0000313" key="7">
    <source>
        <dbReference type="EMBL" id="QTL35257.1"/>
    </source>
</evidence>
<comment type="function">
    <text evidence="5">Negative regulator of class I heat shock genes (grpE-dnaK-dnaJ and groELS operons). Prevents heat-shock induction of these operons.</text>
</comment>
<evidence type="ECO:0000256" key="1">
    <source>
        <dbReference type="ARBA" id="ARBA00022491"/>
    </source>
</evidence>
<comment type="similarity">
    <text evidence="5">Belongs to the HrcA family.</text>
</comment>
<dbReference type="Proteomes" id="UP000665025">
    <property type="component" value="Chromosome 1"/>
</dbReference>
<evidence type="ECO:0000256" key="5">
    <source>
        <dbReference type="HAMAP-Rule" id="MF_00081"/>
    </source>
</evidence>
<keyword evidence="1 5" id="KW-0678">Repressor</keyword>
<evidence type="ECO:0000259" key="6">
    <source>
        <dbReference type="Pfam" id="PF01628"/>
    </source>
</evidence>
<evidence type="ECO:0000256" key="3">
    <source>
        <dbReference type="ARBA" id="ARBA00023016"/>
    </source>
</evidence>
<dbReference type="Gene3D" id="1.10.10.10">
    <property type="entry name" value="Winged helix-like DNA-binding domain superfamily/Winged helix DNA-binding domain"/>
    <property type="match status" value="1"/>
</dbReference>
<keyword evidence="8" id="KW-1185">Reference proteome</keyword>
<proteinExistence type="inferred from homology"/>
<keyword evidence="2 5" id="KW-0805">Transcription regulation</keyword>
<dbReference type="Gene3D" id="3.30.390.60">
    <property type="entry name" value="Heat-inducible transcription repressor hrca homolog, domain 3"/>
    <property type="match status" value="1"/>
</dbReference>
<dbReference type="Gene3D" id="3.30.450.40">
    <property type="match status" value="1"/>
</dbReference>
<dbReference type="EMBL" id="CP072425">
    <property type="protein sequence ID" value="QTL35257.1"/>
    <property type="molecule type" value="Genomic_DNA"/>
</dbReference>
<dbReference type="InterPro" id="IPR021153">
    <property type="entry name" value="HrcA_C"/>
</dbReference>
<sequence length="330" mass="37461">MNSLETRKFNLIYDVMKLSARDKQVFSAVMSLYCNGEGHPVASSKIAKLKGMAVCSATVRNAMARLENQGLLFSPHTSAGRVPSDQGIKYWLQEYFGLEEIAPYWEPEREQLTGFAHTLSQKYQVCCIVGLPQVSEQTIFRVEVLDFDRKHWLVLLIDRTGQSNNILINKPESNSDPVRYQFAAWMNTVFSQQTLKEGLHRMRAMAKSAMADCRGSLMQWSRELSLQLGTDNSIVVGERYLYNRLEGHNELNLGVSFLHQVEDRLALKNGLSVLLGSELSYLNLERFVVLSVPYFTASEYQSRFCVICPADAPIEAIISEFTQIPKKKLE</sequence>
<dbReference type="InterPro" id="IPR036388">
    <property type="entry name" value="WH-like_DNA-bd_sf"/>
</dbReference>
<keyword evidence="4 5" id="KW-0804">Transcription</keyword>
<dbReference type="InterPro" id="IPR036390">
    <property type="entry name" value="WH_DNA-bd_sf"/>
</dbReference>
<dbReference type="PANTHER" id="PTHR34824:SF1">
    <property type="entry name" value="HEAT-INDUCIBLE TRANSCRIPTION REPRESSOR HRCA"/>
    <property type="match status" value="1"/>
</dbReference>
<protein>
    <recommendedName>
        <fullName evidence="5">Heat-inducible transcription repressor HrcA</fullName>
    </recommendedName>
</protein>
<reference evidence="7 8" key="1">
    <citation type="submission" date="2021-03" db="EMBL/GenBank/DDBJ databases">
        <title>Complete Genome of Pseudoalteromonas viridis Strain BBR56, a new biocontrol bacterial candidate.</title>
        <authorList>
            <person name="Handayani D.P."/>
            <person name="Isnansetyo A."/>
            <person name="Istiqomah I."/>
            <person name="Jumina J."/>
        </authorList>
    </citation>
    <scope>NUCLEOTIDE SEQUENCE [LARGE SCALE GENOMIC DNA]</scope>
    <source>
        <strain evidence="7 8">BBR56</strain>
    </source>
</reference>
<dbReference type="InterPro" id="IPR002571">
    <property type="entry name" value="HrcA"/>
</dbReference>
<dbReference type="HAMAP" id="MF_00081">
    <property type="entry name" value="HrcA"/>
    <property type="match status" value="1"/>
</dbReference>
<name>A0ABX7V741_9GAMM</name>
<dbReference type="PIRSF" id="PIRSF005485">
    <property type="entry name" value="HrcA"/>
    <property type="match status" value="1"/>
</dbReference>
<dbReference type="PANTHER" id="PTHR34824">
    <property type="entry name" value="HEAT-INDUCIBLE TRANSCRIPTION REPRESSOR HRCA"/>
    <property type="match status" value="1"/>
</dbReference>
<dbReference type="SUPFAM" id="SSF55781">
    <property type="entry name" value="GAF domain-like"/>
    <property type="match status" value="1"/>
</dbReference>
<organism evidence="7 8">
    <name type="scientific">Pseudoalteromonas viridis</name>
    <dbReference type="NCBI Taxonomy" id="339617"/>
    <lineage>
        <taxon>Bacteria</taxon>
        <taxon>Pseudomonadati</taxon>
        <taxon>Pseudomonadota</taxon>
        <taxon>Gammaproteobacteria</taxon>
        <taxon>Alteromonadales</taxon>
        <taxon>Pseudoalteromonadaceae</taxon>
        <taxon>Pseudoalteromonas</taxon>
    </lineage>
</organism>
<feature type="domain" description="Heat-inducible transcription repressor HrcA C-terminal" evidence="6">
    <location>
        <begin position="112"/>
        <end position="310"/>
    </location>
</feature>
<gene>
    <name evidence="5" type="primary">hrcA</name>
    <name evidence="7" type="ORF">J5X90_17360</name>
</gene>
<evidence type="ECO:0000313" key="8">
    <source>
        <dbReference type="Proteomes" id="UP000665025"/>
    </source>
</evidence>